<dbReference type="WBParaSite" id="OFLC_0000377501-mRNA-1">
    <property type="protein sequence ID" value="OFLC_0000377501-mRNA-1"/>
    <property type="gene ID" value="OFLC_0000377501"/>
</dbReference>
<evidence type="ECO:0000313" key="1">
    <source>
        <dbReference type="WBParaSite" id="OFLC_0000377501-mRNA-1"/>
    </source>
</evidence>
<protein>
    <submittedName>
        <fullName evidence="1">Transcriptional regulator</fullName>
    </submittedName>
</protein>
<name>A0A183H8G4_9BILA</name>
<reference evidence="1" key="1">
    <citation type="submission" date="2016-06" db="UniProtKB">
        <authorList>
            <consortium name="WormBaseParasite"/>
        </authorList>
    </citation>
    <scope>IDENTIFICATION</scope>
</reference>
<organism evidence="1">
    <name type="scientific">Onchocerca flexuosa</name>
    <dbReference type="NCBI Taxonomy" id="387005"/>
    <lineage>
        <taxon>Eukaryota</taxon>
        <taxon>Metazoa</taxon>
        <taxon>Ecdysozoa</taxon>
        <taxon>Nematoda</taxon>
        <taxon>Chromadorea</taxon>
        <taxon>Rhabditida</taxon>
        <taxon>Spirurina</taxon>
        <taxon>Spiruromorpha</taxon>
        <taxon>Filarioidea</taxon>
        <taxon>Onchocercidae</taxon>
        <taxon>Onchocerca</taxon>
    </lineage>
</organism>
<sequence length="31" mass="3435">MKLSVTVAVVKEHVNNLSIVQRNVAHHVVNV</sequence>
<dbReference type="AlphaFoldDB" id="A0A183H8G4"/>
<accession>A0A183H8G4</accession>
<proteinExistence type="predicted"/>